<feature type="transmembrane region" description="Helical" evidence="1">
    <location>
        <begin position="123"/>
        <end position="138"/>
    </location>
</feature>
<keyword evidence="1" id="KW-0812">Transmembrane</keyword>
<evidence type="ECO:0000256" key="1">
    <source>
        <dbReference type="SAM" id="Phobius"/>
    </source>
</evidence>
<evidence type="ECO:0000313" key="3">
    <source>
        <dbReference type="Proteomes" id="UP000291343"/>
    </source>
</evidence>
<dbReference type="InParanoid" id="A0A482WEZ3"/>
<comment type="caution">
    <text evidence="2">The sequence shown here is derived from an EMBL/GenBank/DDBJ whole genome shotgun (WGS) entry which is preliminary data.</text>
</comment>
<gene>
    <name evidence="2" type="ORF">LSTR_LSTR005961</name>
</gene>
<feature type="transmembrane region" description="Helical" evidence="1">
    <location>
        <begin position="177"/>
        <end position="200"/>
    </location>
</feature>
<evidence type="ECO:0000313" key="2">
    <source>
        <dbReference type="EMBL" id="RZF32057.1"/>
    </source>
</evidence>
<name>A0A482WEZ3_LAOST</name>
<feature type="transmembrane region" description="Helical" evidence="1">
    <location>
        <begin position="21"/>
        <end position="43"/>
    </location>
</feature>
<proteinExistence type="predicted"/>
<keyword evidence="3" id="KW-1185">Reference proteome</keyword>
<dbReference type="SMR" id="A0A482WEZ3"/>
<organism evidence="2 3">
    <name type="scientific">Laodelphax striatellus</name>
    <name type="common">Small brown planthopper</name>
    <name type="synonym">Delphax striatella</name>
    <dbReference type="NCBI Taxonomy" id="195883"/>
    <lineage>
        <taxon>Eukaryota</taxon>
        <taxon>Metazoa</taxon>
        <taxon>Ecdysozoa</taxon>
        <taxon>Arthropoda</taxon>
        <taxon>Hexapoda</taxon>
        <taxon>Insecta</taxon>
        <taxon>Pterygota</taxon>
        <taxon>Neoptera</taxon>
        <taxon>Paraneoptera</taxon>
        <taxon>Hemiptera</taxon>
        <taxon>Auchenorrhyncha</taxon>
        <taxon>Fulgoroidea</taxon>
        <taxon>Delphacidae</taxon>
        <taxon>Criomorphinae</taxon>
        <taxon>Laodelphax</taxon>
    </lineage>
</organism>
<keyword evidence="1" id="KW-0472">Membrane</keyword>
<feature type="transmembrane region" description="Helical" evidence="1">
    <location>
        <begin position="55"/>
        <end position="75"/>
    </location>
</feature>
<protein>
    <recommendedName>
        <fullName evidence="4">Odorant receptor</fullName>
    </recommendedName>
</protein>
<keyword evidence="1" id="KW-1133">Transmembrane helix</keyword>
<dbReference type="EMBL" id="QKKF02037604">
    <property type="protein sequence ID" value="RZF32057.1"/>
    <property type="molecule type" value="Genomic_DNA"/>
</dbReference>
<evidence type="ECO:0008006" key="4">
    <source>
        <dbReference type="Google" id="ProtNLM"/>
    </source>
</evidence>
<accession>A0A482WEZ3</accession>
<dbReference type="Proteomes" id="UP000291343">
    <property type="component" value="Unassembled WGS sequence"/>
</dbReference>
<sequence length="273" mass="32169">MEYTKSQRKFLNLLRYDKPYNSLPIFLLIFLAVMGLTTVSIAALEQEDVDISLEAIKDVVTFSIVFVGIVEQSIFPERALKLIRLIEDEFIVNRDELVERKDELWLEVGLLYERTRQDMRSKLQYISWAFFVIFYGYLSKHFLNQMVGIEAQSEQNGQKRWPTPFLYPIPQTYSSSYLVYIYTLHIIILASASYQGYLMITSVTLSTEKVLADFETMYMLIEYVTKDFPDSSRISYKESHRQLVYEETNIKKSEANLRGDMARIVRCHQIIYR</sequence>
<dbReference type="AlphaFoldDB" id="A0A482WEZ3"/>
<reference evidence="2 3" key="1">
    <citation type="journal article" date="2017" name="Gigascience">
        <title>Genome sequence of the small brown planthopper, Laodelphax striatellus.</title>
        <authorList>
            <person name="Zhu J."/>
            <person name="Jiang F."/>
            <person name="Wang X."/>
            <person name="Yang P."/>
            <person name="Bao Y."/>
            <person name="Zhao W."/>
            <person name="Wang W."/>
            <person name="Lu H."/>
            <person name="Wang Q."/>
            <person name="Cui N."/>
            <person name="Li J."/>
            <person name="Chen X."/>
            <person name="Luo L."/>
            <person name="Yu J."/>
            <person name="Kang L."/>
            <person name="Cui F."/>
        </authorList>
    </citation>
    <scope>NUCLEOTIDE SEQUENCE [LARGE SCALE GENOMIC DNA]</scope>
    <source>
        <strain evidence="2">Lst14</strain>
    </source>
</reference>